<sequence>MRAEIAPPGPWNDRRFLELVEAVRERLLRERPQLLRQPPGPELRQRLEAFVTQVLARPGVAAGTVPAPGLVQAICAEMVGLGPIDALLGDDAVTEIMVNGPERVFVEREGRIQPYPARFRDADHLIETINRIVAPLGRRVDPAHPFVDARLPSGDRIHAIVPPLAVDGPVLTVRRFHRRRPSLDDLVRLGTLTADAAEFLAAAVRSRRNVLISGATSSGKTTTLIALLRAATHPWERVITLEEAAEIDLGPDRHVVRLEARPAGVDGQGAVPLRTLLRNALRMRPDRLVVGEVRGEEAADLLQALNTGHLGSVCTIHANGTLDALRRLEQLVLLAGENWAPSLVREQVSRAIHLVVHQERVRSGRRVVTEIAAVRPGGRVEPVPLQPHPDAERWRRDPTRAASTGRLATEGEGRADAWTADIR</sequence>
<dbReference type="EMBL" id="CP132508">
    <property type="protein sequence ID" value="WPD17988.1"/>
    <property type="molecule type" value="Genomic_DNA"/>
</dbReference>
<feature type="compositionally biased region" description="Basic and acidic residues" evidence="2">
    <location>
        <begin position="389"/>
        <end position="399"/>
    </location>
</feature>
<organism evidence="4 5">
    <name type="scientific">Thermaerobacter composti</name>
    <dbReference type="NCBI Taxonomy" id="554949"/>
    <lineage>
        <taxon>Bacteria</taxon>
        <taxon>Bacillati</taxon>
        <taxon>Bacillota</taxon>
        <taxon>Clostridia</taxon>
        <taxon>Eubacteriales</taxon>
        <taxon>Clostridiales Family XVII. Incertae Sedis</taxon>
        <taxon>Thermaerobacter</taxon>
    </lineage>
</organism>
<dbReference type="Gene3D" id="3.30.450.380">
    <property type="match status" value="1"/>
</dbReference>
<evidence type="ECO:0000313" key="5">
    <source>
        <dbReference type="Proteomes" id="UP001304683"/>
    </source>
</evidence>
<reference evidence="4 5" key="1">
    <citation type="submission" date="2023-08" db="EMBL/GenBank/DDBJ databases">
        <title>Genome sequence of Thermaerobacter compostii strain Ins1, a spore-forming filamentous bacterium isolated from a deep geothermal reservoir.</title>
        <authorList>
            <person name="Bregnard D."/>
            <person name="Gonzalez D."/>
            <person name="Junier P."/>
        </authorList>
    </citation>
    <scope>NUCLEOTIDE SEQUENCE [LARGE SCALE GENOMIC DNA]</scope>
    <source>
        <strain evidence="4 5">Ins1</strain>
    </source>
</reference>
<dbReference type="Proteomes" id="UP001304683">
    <property type="component" value="Chromosome"/>
</dbReference>
<protein>
    <submittedName>
        <fullName evidence="4">ATPase, T2SS/T4P/T4SS family</fullName>
    </submittedName>
</protein>
<feature type="region of interest" description="Disordered" evidence="2">
    <location>
        <begin position="379"/>
        <end position="423"/>
    </location>
</feature>
<dbReference type="RefSeq" id="WP_318749916.1">
    <property type="nucleotide sequence ID" value="NZ_CP132508.1"/>
</dbReference>
<comment type="similarity">
    <text evidence="1">Belongs to the GSP E family.</text>
</comment>
<feature type="domain" description="Bacterial type II secretion system protein E" evidence="3">
    <location>
        <begin position="80"/>
        <end position="362"/>
    </location>
</feature>
<dbReference type="InterPro" id="IPR050921">
    <property type="entry name" value="T4SS_GSP_E_ATPase"/>
</dbReference>
<dbReference type="CDD" id="cd01130">
    <property type="entry name" value="VirB11-like_ATPase"/>
    <property type="match status" value="1"/>
</dbReference>
<dbReference type="SUPFAM" id="SSF52540">
    <property type="entry name" value="P-loop containing nucleoside triphosphate hydrolases"/>
    <property type="match status" value="1"/>
</dbReference>
<evidence type="ECO:0000259" key="3">
    <source>
        <dbReference type="Pfam" id="PF00437"/>
    </source>
</evidence>
<dbReference type="InterPro" id="IPR001482">
    <property type="entry name" value="T2SS/T4SS_dom"/>
</dbReference>
<accession>A0ABZ0QNK4</accession>
<proteinExistence type="inferred from homology"/>
<dbReference type="Gene3D" id="3.40.50.300">
    <property type="entry name" value="P-loop containing nucleotide triphosphate hydrolases"/>
    <property type="match status" value="1"/>
</dbReference>
<evidence type="ECO:0000256" key="1">
    <source>
        <dbReference type="ARBA" id="ARBA00006611"/>
    </source>
</evidence>
<evidence type="ECO:0000256" key="2">
    <source>
        <dbReference type="SAM" id="MobiDB-lite"/>
    </source>
</evidence>
<evidence type="ECO:0000313" key="4">
    <source>
        <dbReference type="EMBL" id="WPD17988.1"/>
    </source>
</evidence>
<dbReference type="PANTHER" id="PTHR30486">
    <property type="entry name" value="TWITCHING MOTILITY PROTEIN PILT"/>
    <property type="match status" value="1"/>
</dbReference>
<name>A0ABZ0QNK4_9FIRM</name>
<gene>
    <name evidence="4" type="ORF">Q5761_06200</name>
</gene>
<dbReference type="PANTHER" id="PTHR30486:SF15">
    <property type="entry name" value="TYPE II_IV SECRETION SYSTEM ATPASE"/>
    <property type="match status" value="1"/>
</dbReference>
<dbReference type="InterPro" id="IPR027417">
    <property type="entry name" value="P-loop_NTPase"/>
</dbReference>
<keyword evidence="5" id="KW-1185">Reference proteome</keyword>
<dbReference type="Pfam" id="PF00437">
    <property type="entry name" value="T2SSE"/>
    <property type="match status" value="1"/>
</dbReference>